<reference evidence="3" key="2">
    <citation type="submission" date="2009-03" db="EMBL/GenBank/DDBJ databases">
        <authorList>
            <person name="Gang L."/>
        </authorList>
    </citation>
    <scope>NUCLEOTIDE SEQUENCE</scope>
    <source>
        <strain evidence="3">Anhui</strain>
    </source>
</reference>
<evidence type="ECO:0000256" key="1">
    <source>
        <dbReference type="SAM" id="MobiDB-lite"/>
    </source>
</evidence>
<name>C1LJ17_SCHJA</name>
<evidence type="ECO:0000313" key="3">
    <source>
        <dbReference type="EMBL" id="CAX74695.1"/>
    </source>
</evidence>
<proteinExistence type="evidence at transcript level"/>
<sequence>MSLSLRQMNSLLCWFIPTVMYFNMLFLDNSVADEPYYTESESVDLPNQGDFQFTNKTDEDKLVFKDIGFTIRVQQESYNSLIAYRNGTFFVTNSDNQFRSLRIVGGNVNSKDFSVATFTSSFSVRWADMPNCDSNSDATVDVRAYINYNGFIKCLISWYRRFYVPCFMTIEIIKGVLDKDGNIDKQELIYSKVFEIYGSNNVERLALNPILRCKEQKSQIRCISESQRYANCTWCEKCGECKNASSCNCSVDTKTTKSGMNEQPKNVPTTDHHSTQTNSATDFPLHKSESSNVYYIVVIVLGVVVIVLFIVGMIIWKFYFGNKLFSC</sequence>
<keyword evidence="2" id="KW-1133">Transmembrane helix</keyword>
<keyword evidence="2" id="KW-0812">Transmembrane</keyword>
<accession>C1LJ17</accession>
<reference evidence="3" key="1">
    <citation type="journal article" date="2009" name="Nature">
        <title>The Schistosoma japonicum genome reveals features of host-parasite interplay.</title>
        <authorList>
            <person name="Liu F."/>
            <person name="Zhou Y."/>
            <person name="Wang Z.Q."/>
            <person name="Lu G."/>
            <person name="Zheng H."/>
            <person name="Brindley P.J."/>
            <person name="McManus D.P."/>
            <person name="Blair D."/>
            <person name="Zhang Q.H."/>
            <person name="Zhong Y."/>
            <person name="Wang S."/>
            <person name="Han Z.G."/>
            <person name="Chen Z."/>
        </authorList>
    </citation>
    <scope>NUCLEOTIDE SEQUENCE</scope>
    <source>
        <strain evidence="3">Anhui</strain>
    </source>
</reference>
<protein>
    <submittedName>
        <fullName evidence="3">TonB box, N-terminal,domain-containing protein</fullName>
    </submittedName>
</protein>
<evidence type="ECO:0000256" key="2">
    <source>
        <dbReference type="SAM" id="Phobius"/>
    </source>
</evidence>
<dbReference type="AlphaFoldDB" id="C1LJ17"/>
<feature type="region of interest" description="Disordered" evidence="1">
    <location>
        <begin position="256"/>
        <end position="281"/>
    </location>
</feature>
<feature type="transmembrane region" description="Helical" evidence="2">
    <location>
        <begin position="293"/>
        <end position="316"/>
    </location>
</feature>
<organism evidence="3">
    <name type="scientific">Schistosoma japonicum</name>
    <name type="common">Blood fluke</name>
    <dbReference type="NCBI Taxonomy" id="6182"/>
    <lineage>
        <taxon>Eukaryota</taxon>
        <taxon>Metazoa</taxon>
        <taxon>Spiralia</taxon>
        <taxon>Lophotrochozoa</taxon>
        <taxon>Platyhelminthes</taxon>
        <taxon>Trematoda</taxon>
        <taxon>Digenea</taxon>
        <taxon>Strigeidida</taxon>
        <taxon>Schistosomatoidea</taxon>
        <taxon>Schistosomatidae</taxon>
        <taxon>Schistosoma</taxon>
    </lineage>
</organism>
<keyword evidence="2" id="KW-0472">Membrane</keyword>
<dbReference type="EMBL" id="FN318967">
    <property type="protein sequence ID" value="CAX74695.1"/>
    <property type="molecule type" value="mRNA"/>
</dbReference>